<evidence type="ECO:0000313" key="2">
    <source>
        <dbReference type="EMBL" id="KAB1654838.1"/>
    </source>
</evidence>
<reference evidence="2 3" key="1">
    <citation type="submission" date="2019-09" db="EMBL/GenBank/DDBJ databases">
        <title>Phylogeny of genus Pseudoclavibacter and closely related genus.</title>
        <authorList>
            <person name="Li Y."/>
        </authorList>
    </citation>
    <scope>NUCLEOTIDE SEQUENCE [LARGE SCALE GENOMIC DNA]</scope>
    <source>
        <strain evidence="2 3">DSM 23821</strain>
    </source>
</reference>
<feature type="region of interest" description="Disordered" evidence="1">
    <location>
        <begin position="176"/>
        <end position="210"/>
    </location>
</feature>
<feature type="compositionally biased region" description="Pro residues" evidence="1">
    <location>
        <begin position="190"/>
        <end position="199"/>
    </location>
</feature>
<keyword evidence="3" id="KW-1185">Reference proteome</keyword>
<gene>
    <name evidence="2" type="ORF">F8O01_13155</name>
</gene>
<accession>A0A7J5BPE0</accession>
<feature type="compositionally biased region" description="Polar residues" evidence="1">
    <location>
        <begin position="11"/>
        <end position="21"/>
    </location>
</feature>
<evidence type="ECO:0000313" key="3">
    <source>
        <dbReference type="Proteomes" id="UP000467240"/>
    </source>
</evidence>
<evidence type="ECO:0000256" key="1">
    <source>
        <dbReference type="SAM" id="MobiDB-lite"/>
    </source>
</evidence>
<dbReference type="RefSeq" id="WP_158041414.1">
    <property type="nucleotide sequence ID" value="NZ_WBJZ01000017.1"/>
</dbReference>
<feature type="compositionally biased region" description="Low complexity" evidence="1">
    <location>
        <begin position="84"/>
        <end position="94"/>
    </location>
</feature>
<comment type="caution">
    <text evidence="2">The sequence shown here is derived from an EMBL/GenBank/DDBJ whole genome shotgun (WGS) entry which is preliminary data.</text>
</comment>
<organism evidence="2 3">
    <name type="scientific">Pseudoclavibacter chungangensis</name>
    <dbReference type="NCBI Taxonomy" id="587635"/>
    <lineage>
        <taxon>Bacteria</taxon>
        <taxon>Bacillati</taxon>
        <taxon>Actinomycetota</taxon>
        <taxon>Actinomycetes</taxon>
        <taxon>Micrococcales</taxon>
        <taxon>Microbacteriaceae</taxon>
        <taxon>Pseudoclavibacter</taxon>
    </lineage>
</organism>
<sequence>MRPAVVVPPSSDGSTSTTVNRSPVPADVNATSEALAAQEETTDLGHVRAALAHPDSSPPPSPIQVHVQGQRLRQAERLDQGPGQSQSQSQASAQDHGHLHSRIHGQSRDQGQATSRLDRDELARGAATPTAPPGAAREQRPSLVISALSGGAGASTITGLLRAELSRRFGGVLPLRHRDDDDGATRVTPPSLPPAPPHLPTLVDAGPHGLDRTRIRDGPIVLVCDAAPHGVAAATAAIREARAEGVPVLALAVVTTTRRRSRQMRDDDGTGAVTRIDIPFDPALANDGPLDAAHLAAETTAAIGELADAILTVRAPARTA</sequence>
<dbReference type="AlphaFoldDB" id="A0A7J5BPE0"/>
<name>A0A7J5BPE0_9MICO</name>
<protein>
    <submittedName>
        <fullName evidence="2">Uncharacterized protein</fullName>
    </submittedName>
</protein>
<feature type="region of interest" description="Disordered" evidence="1">
    <location>
        <begin position="1"/>
        <end position="140"/>
    </location>
</feature>
<proteinExistence type="predicted"/>
<feature type="compositionally biased region" description="Low complexity" evidence="1">
    <location>
        <begin position="124"/>
        <end position="136"/>
    </location>
</feature>
<dbReference type="EMBL" id="WBJZ01000017">
    <property type="protein sequence ID" value="KAB1654838.1"/>
    <property type="molecule type" value="Genomic_DNA"/>
</dbReference>
<dbReference type="Proteomes" id="UP000467240">
    <property type="component" value="Unassembled WGS sequence"/>
</dbReference>